<keyword evidence="2" id="KW-1185">Reference proteome</keyword>
<evidence type="ECO:0000313" key="2">
    <source>
        <dbReference type="Proteomes" id="UP000887013"/>
    </source>
</evidence>
<accession>A0A8X6QZ91</accession>
<dbReference type="EMBL" id="BMAW01084364">
    <property type="protein sequence ID" value="GFU38416.1"/>
    <property type="molecule type" value="Genomic_DNA"/>
</dbReference>
<evidence type="ECO:0000313" key="1">
    <source>
        <dbReference type="EMBL" id="GFU38416.1"/>
    </source>
</evidence>
<reference evidence="1" key="1">
    <citation type="submission" date="2020-08" db="EMBL/GenBank/DDBJ databases">
        <title>Multicomponent nature underlies the extraordinary mechanical properties of spider dragline silk.</title>
        <authorList>
            <person name="Kono N."/>
            <person name="Nakamura H."/>
            <person name="Mori M."/>
            <person name="Yoshida Y."/>
            <person name="Ohtoshi R."/>
            <person name="Malay A.D."/>
            <person name="Moran D.A.P."/>
            <person name="Tomita M."/>
            <person name="Numata K."/>
            <person name="Arakawa K."/>
        </authorList>
    </citation>
    <scope>NUCLEOTIDE SEQUENCE</scope>
</reference>
<dbReference type="AlphaFoldDB" id="A0A8X6QZ91"/>
<sequence length="93" mass="10717">MPELSASFRGEKVALTTFKGDISYLDPIKNCFGRSFTYYSNRIYREKMPQLFTNTPAALYQQRAVHLLALLYKRYLSTESRKLPAMPFGPDQG</sequence>
<name>A0A8X6QZ91_NEPPI</name>
<dbReference type="Proteomes" id="UP000887013">
    <property type="component" value="Unassembled WGS sequence"/>
</dbReference>
<comment type="caution">
    <text evidence="1">The sequence shown here is derived from an EMBL/GenBank/DDBJ whole genome shotgun (WGS) entry which is preliminary data.</text>
</comment>
<organism evidence="1 2">
    <name type="scientific">Nephila pilipes</name>
    <name type="common">Giant wood spider</name>
    <name type="synonym">Nephila maculata</name>
    <dbReference type="NCBI Taxonomy" id="299642"/>
    <lineage>
        <taxon>Eukaryota</taxon>
        <taxon>Metazoa</taxon>
        <taxon>Ecdysozoa</taxon>
        <taxon>Arthropoda</taxon>
        <taxon>Chelicerata</taxon>
        <taxon>Arachnida</taxon>
        <taxon>Araneae</taxon>
        <taxon>Araneomorphae</taxon>
        <taxon>Entelegynae</taxon>
        <taxon>Araneoidea</taxon>
        <taxon>Nephilidae</taxon>
        <taxon>Nephila</taxon>
    </lineage>
</organism>
<proteinExistence type="predicted"/>
<protein>
    <submittedName>
        <fullName evidence="1">Uncharacterized protein</fullName>
    </submittedName>
</protein>
<gene>
    <name evidence="1" type="ORF">NPIL_107851</name>
</gene>